<feature type="compositionally biased region" description="Low complexity" evidence="2">
    <location>
        <begin position="557"/>
        <end position="572"/>
    </location>
</feature>
<evidence type="ECO:0000313" key="6">
    <source>
        <dbReference type="Proteomes" id="UP001165090"/>
    </source>
</evidence>
<dbReference type="InterPro" id="IPR016135">
    <property type="entry name" value="UBQ-conjugating_enzyme/RWD"/>
</dbReference>
<feature type="compositionally biased region" description="Polar residues" evidence="2">
    <location>
        <begin position="536"/>
        <end position="548"/>
    </location>
</feature>
<gene>
    <name evidence="5" type="ORF">VaNZ11_004339</name>
</gene>
<dbReference type="PANTHER" id="PTHR13198:SF4">
    <property type="entry name" value="E3 UBIQUITIN-PROTEIN LIGASE RNF25"/>
    <property type="match status" value="1"/>
</dbReference>
<proteinExistence type="predicted"/>
<protein>
    <recommendedName>
        <fullName evidence="7">RWD domain-containing protein</fullName>
    </recommendedName>
</protein>
<feature type="compositionally biased region" description="Polar residues" evidence="2">
    <location>
        <begin position="311"/>
        <end position="320"/>
    </location>
</feature>
<feature type="domain" description="RWD" evidence="4">
    <location>
        <begin position="1"/>
        <end position="84"/>
    </location>
</feature>
<evidence type="ECO:0000313" key="5">
    <source>
        <dbReference type="EMBL" id="GLI61833.1"/>
    </source>
</evidence>
<dbReference type="PROSITE" id="PS50908">
    <property type="entry name" value="RWD"/>
    <property type="match status" value="1"/>
</dbReference>
<evidence type="ECO:0000256" key="1">
    <source>
        <dbReference type="PROSITE-ProRule" id="PRU00175"/>
    </source>
</evidence>
<keyword evidence="1" id="KW-0479">Metal-binding</keyword>
<name>A0ABQ5RW27_9CHLO</name>
<feature type="domain" description="RING-type" evidence="3">
    <location>
        <begin position="91"/>
        <end position="188"/>
    </location>
</feature>
<accession>A0ABQ5RW27</accession>
<dbReference type="InterPro" id="IPR001841">
    <property type="entry name" value="Znf_RING"/>
</dbReference>
<comment type="caution">
    <text evidence="5">The sequence shown here is derived from an EMBL/GenBank/DDBJ whole genome shotgun (WGS) entry which is preliminary data.</text>
</comment>
<dbReference type="InterPro" id="IPR006575">
    <property type="entry name" value="RWD_dom"/>
</dbReference>
<dbReference type="Gene3D" id="3.10.110.10">
    <property type="entry name" value="Ubiquitin Conjugating Enzyme"/>
    <property type="match status" value="1"/>
</dbReference>
<feature type="compositionally biased region" description="Basic residues" evidence="2">
    <location>
        <begin position="598"/>
        <end position="614"/>
    </location>
</feature>
<feature type="compositionally biased region" description="Polar residues" evidence="2">
    <location>
        <begin position="361"/>
        <end position="370"/>
    </location>
</feature>
<feature type="region of interest" description="Disordered" evidence="2">
    <location>
        <begin position="536"/>
        <end position="614"/>
    </location>
</feature>
<dbReference type="PROSITE" id="PS50089">
    <property type="entry name" value="ZF_RING_2"/>
    <property type="match status" value="1"/>
</dbReference>
<dbReference type="PANTHER" id="PTHR13198">
    <property type="entry name" value="RING FINGER PROTEIN 25"/>
    <property type="match status" value="1"/>
</dbReference>
<keyword evidence="1" id="KW-0863">Zinc-finger</keyword>
<dbReference type="InterPro" id="IPR013083">
    <property type="entry name" value="Znf_RING/FYVE/PHD"/>
</dbReference>
<reference evidence="5 6" key="1">
    <citation type="journal article" date="2023" name="IScience">
        <title>Expanded male sex-determining region conserved during the evolution of homothallism in the green alga Volvox.</title>
        <authorList>
            <person name="Yamamoto K."/>
            <person name="Matsuzaki R."/>
            <person name="Mahakham W."/>
            <person name="Heman W."/>
            <person name="Sekimoto H."/>
            <person name="Kawachi M."/>
            <person name="Minakuchi Y."/>
            <person name="Toyoda A."/>
            <person name="Nozaki H."/>
        </authorList>
    </citation>
    <scope>NUCLEOTIDE SEQUENCE [LARGE SCALE GENOMIC DNA]</scope>
    <source>
        <strain evidence="5 6">NIES-4468</strain>
    </source>
</reference>
<dbReference type="CDD" id="cd16448">
    <property type="entry name" value="RING-H2"/>
    <property type="match status" value="1"/>
</dbReference>
<dbReference type="CDD" id="cd23818">
    <property type="entry name" value="RWD_RNF25"/>
    <property type="match status" value="1"/>
</dbReference>
<evidence type="ECO:0008006" key="7">
    <source>
        <dbReference type="Google" id="ProtNLM"/>
    </source>
</evidence>
<feature type="compositionally biased region" description="Low complexity" evidence="2">
    <location>
        <begin position="397"/>
        <end position="420"/>
    </location>
</feature>
<keyword evidence="6" id="KW-1185">Reference proteome</keyword>
<evidence type="ECO:0000259" key="3">
    <source>
        <dbReference type="PROSITE" id="PS50089"/>
    </source>
</evidence>
<dbReference type="EMBL" id="BSDZ01000011">
    <property type="protein sequence ID" value="GLI61833.1"/>
    <property type="molecule type" value="Genomic_DNA"/>
</dbReference>
<feature type="region of interest" description="Disordered" evidence="2">
    <location>
        <begin position="488"/>
        <end position="521"/>
    </location>
</feature>
<dbReference type="Proteomes" id="UP001165090">
    <property type="component" value="Unassembled WGS sequence"/>
</dbReference>
<feature type="compositionally biased region" description="Basic and acidic residues" evidence="2">
    <location>
        <begin position="347"/>
        <end position="358"/>
    </location>
</feature>
<dbReference type="SMART" id="SM00184">
    <property type="entry name" value="RING"/>
    <property type="match status" value="1"/>
</dbReference>
<dbReference type="SUPFAM" id="SSF54495">
    <property type="entry name" value="UBC-like"/>
    <property type="match status" value="1"/>
</dbReference>
<feature type="compositionally biased region" description="Basic residues" evidence="2">
    <location>
        <begin position="331"/>
        <end position="346"/>
    </location>
</feature>
<dbReference type="InterPro" id="IPR039133">
    <property type="entry name" value="RNF25"/>
</dbReference>
<dbReference type="Gene3D" id="3.30.40.10">
    <property type="entry name" value="Zinc/RING finger domain, C3HC4 (zinc finger)"/>
    <property type="match status" value="1"/>
</dbReference>
<evidence type="ECO:0000256" key="2">
    <source>
        <dbReference type="SAM" id="MobiDB-lite"/>
    </source>
</evidence>
<dbReference type="SUPFAM" id="SSF57850">
    <property type="entry name" value="RING/U-box"/>
    <property type="match status" value="1"/>
</dbReference>
<keyword evidence="1" id="KW-0862">Zinc</keyword>
<feature type="region of interest" description="Disordered" evidence="2">
    <location>
        <begin position="305"/>
        <end position="420"/>
    </location>
</feature>
<sequence>MISLNLTPRGVDMHDAYVTGVLRLQVPLGYPDVSPHVELLDTKGISDDRLALLRKQLCGVASMLAGEMALGAICEHALDWITEHNRPEGLCAFCLNAMEPPRSNLSLVPNPDGHQDTTEQPLVRLPCYHAFHRSCYRTWWCWRQKSLEAQERELVNHTGASAASVLREQGLPPCDGHGVYETSCPVCRAPAPLDSLGYQLQDELLTAAAEPVALTCIGRNDITPSGCTGQHGAQVLDHQQQSLELAPALPGEPRRHRLSAQDLEAYREVQLRHARVLERQRAAGGLIETACYSITGWTLGSEPALQDQGKQEQLPSQMQPESKVLPAPSRRQQHHRPQPRPRSHHRLGGEDRRKELMQRGDGSSDSTASQVPCVAMGERSQSRWGGPSHNDQSGTCQQQRAAGVAQQQQRQQPQSGGQLREPLGCAATQAAGDAAPETLAFAMPRHPTEQNSAGTAAKVVASVLAGIGGAHSGVGAAISSVGAQRRGVKVRGRMTKGRADGTGADALTSQPSVPGDSAPKDCAVPAPSCGACCSQLGGSTQRDGQAPQQRPVKAVEGCHNNVGGSSVGSSCGLETDSGSTAGNHRDKGRFGAPDPGVKVHRAQRSRGGQRRTDL</sequence>
<evidence type="ECO:0000259" key="4">
    <source>
        <dbReference type="PROSITE" id="PS50908"/>
    </source>
</evidence>
<organism evidence="5 6">
    <name type="scientific">Volvox africanus</name>
    <dbReference type="NCBI Taxonomy" id="51714"/>
    <lineage>
        <taxon>Eukaryota</taxon>
        <taxon>Viridiplantae</taxon>
        <taxon>Chlorophyta</taxon>
        <taxon>core chlorophytes</taxon>
        <taxon>Chlorophyceae</taxon>
        <taxon>CS clade</taxon>
        <taxon>Chlamydomonadales</taxon>
        <taxon>Volvocaceae</taxon>
        <taxon>Volvox</taxon>
    </lineage>
</organism>